<name>A0A9K3LVZ0_9STRA</name>
<proteinExistence type="predicted"/>
<evidence type="ECO:0000256" key="1">
    <source>
        <dbReference type="SAM" id="Phobius"/>
    </source>
</evidence>
<reference evidence="3" key="1">
    <citation type="journal article" date="2021" name="Sci. Rep.">
        <title>Diploid genomic architecture of Nitzschia inconspicua, an elite biomass production diatom.</title>
        <authorList>
            <person name="Oliver A."/>
            <person name="Podell S."/>
            <person name="Pinowska A."/>
            <person name="Traller J.C."/>
            <person name="Smith S.R."/>
            <person name="McClure R."/>
            <person name="Beliaev A."/>
            <person name="Bohutskyi P."/>
            <person name="Hill E.A."/>
            <person name="Rabines A."/>
            <person name="Zheng H."/>
            <person name="Allen L.Z."/>
            <person name="Kuo A."/>
            <person name="Grigoriev I.V."/>
            <person name="Allen A.E."/>
            <person name="Hazlebeck D."/>
            <person name="Allen E.E."/>
        </authorList>
    </citation>
    <scope>NUCLEOTIDE SEQUENCE</scope>
    <source>
        <strain evidence="3">Hildebrandi</strain>
    </source>
</reference>
<keyword evidence="1" id="KW-0472">Membrane</keyword>
<feature type="transmembrane region" description="Helical" evidence="1">
    <location>
        <begin position="32"/>
        <end position="58"/>
    </location>
</feature>
<dbReference type="InterPro" id="IPR000008">
    <property type="entry name" value="C2_dom"/>
</dbReference>
<keyword evidence="1" id="KW-1133">Transmembrane helix</keyword>
<evidence type="ECO:0000259" key="2">
    <source>
        <dbReference type="PROSITE" id="PS50004"/>
    </source>
</evidence>
<sequence length="318" mass="36083">MRRPSFSLRNPSFRFTRMGSKLEKPDYTDALFLGRAVLGLSSLSLLWGYSSVSAFFSFATRLFFQDSAKALSTKSLEKWLLLSLFCTVASTLSSFCFLTSSYFSSSGGHIEGEYKFWFVGFMLQKITGVCMGYFLCNDVGFQEKEVEDVTKYLQVRVTVLEGRNLVAKDKNLWGKNVSSDPYVVVFHGPNKLGKTSIVKKSLDPKWYDKKETFILNIIPQALDINKTIECNIFDHDQLSTDDSMGTCFIRIPNSINTSHTDWYPVENGEGKNYCHNAKGELKVEIEVRSQHRTSFQKDLQKIASGKTDNLPSIEEKQS</sequence>
<dbReference type="SMART" id="SM00239">
    <property type="entry name" value="C2"/>
    <property type="match status" value="1"/>
</dbReference>
<accession>A0A9K3LVZ0</accession>
<feature type="transmembrane region" description="Helical" evidence="1">
    <location>
        <begin position="116"/>
        <end position="136"/>
    </location>
</feature>
<dbReference type="CDD" id="cd00030">
    <property type="entry name" value="C2"/>
    <property type="match status" value="1"/>
</dbReference>
<reference evidence="3" key="2">
    <citation type="submission" date="2021-04" db="EMBL/GenBank/DDBJ databases">
        <authorList>
            <person name="Podell S."/>
        </authorList>
    </citation>
    <scope>NUCLEOTIDE SEQUENCE</scope>
    <source>
        <strain evidence="3">Hildebrandi</strain>
    </source>
</reference>
<dbReference type="PANTHER" id="PTHR45761:SF1">
    <property type="entry name" value="EXTENDED SYNAPTOTAGMIN-LIKE PROTEIN 2, ISOFORM C"/>
    <property type="match status" value="1"/>
</dbReference>
<dbReference type="PROSITE" id="PS50004">
    <property type="entry name" value="C2"/>
    <property type="match status" value="1"/>
</dbReference>
<feature type="transmembrane region" description="Helical" evidence="1">
    <location>
        <begin position="79"/>
        <end position="104"/>
    </location>
</feature>
<dbReference type="EMBL" id="JAGRRH010000006">
    <property type="protein sequence ID" value="KAG7369097.1"/>
    <property type="molecule type" value="Genomic_DNA"/>
</dbReference>
<dbReference type="Proteomes" id="UP000693970">
    <property type="component" value="Unassembled WGS sequence"/>
</dbReference>
<dbReference type="PANTHER" id="PTHR45761">
    <property type="entry name" value="EXTENDED SYNAPTOTAGMIN-LIKE PROTEIN 2, ISOFORM C"/>
    <property type="match status" value="1"/>
</dbReference>
<evidence type="ECO:0000313" key="4">
    <source>
        <dbReference type="Proteomes" id="UP000693970"/>
    </source>
</evidence>
<dbReference type="Pfam" id="PF00168">
    <property type="entry name" value="C2"/>
    <property type="match status" value="1"/>
</dbReference>
<feature type="domain" description="C2" evidence="2">
    <location>
        <begin position="135"/>
        <end position="267"/>
    </location>
</feature>
<evidence type="ECO:0000313" key="3">
    <source>
        <dbReference type="EMBL" id="KAG7369097.1"/>
    </source>
</evidence>
<comment type="caution">
    <text evidence="3">The sequence shown here is derived from an EMBL/GenBank/DDBJ whole genome shotgun (WGS) entry which is preliminary data.</text>
</comment>
<dbReference type="InterPro" id="IPR051634">
    <property type="entry name" value="Extended_Synaptotagmin"/>
</dbReference>
<keyword evidence="1" id="KW-0812">Transmembrane</keyword>
<protein>
    <submittedName>
        <fullName evidence="3">C2 domain containing protein</fullName>
    </submittedName>
</protein>
<dbReference type="AlphaFoldDB" id="A0A9K3LVZ0"/>
<dbReference type="OrthoDB" id="47270at2759"/>
<gene>
    <name evidence="3" type="ORF">IV203_031840</name>
</gene>
<keyword evidence="4" id="KW-1185">Reference proteome</keyword>
<organism evidence="3 4">
    <name type="scientific">Nitzschia inconspicua</name>
    <dbReference type="NCBI Taxonomy" id="303405"/>
    <lineage>
        <taxon>Eukaryota</taxon>
        <taxon>Sar</taxon>
        <taxon>Stramenopiles</taxon>
        <taxon>Ochrophyta</taxon>
        <taxon>Bacillariophyta</taxon>
        <taxon>Bacillariophyceae</taxon>
        <taxon>Bacillariophycidae</taxon>
        <taxon>Bacillariales</taxon>
        <taxon>Bacillariaceae</taxon>
        <taxon>Nitzschia</taxon>
    </lineage>
</organism>